<dbReference type="EMBL" id="JTDE01014726">
    <property type="protein sequence ID" value="KAF7234022.1"/>
    <property type="molecule type" value="Genomic_DNA"/>
</dbReference>
<protein>
    <submittedName>
        <fullName evidence="1">Uncharacterized protein</fullName>
    </submittedName>
</protein>
<dbReference type="AlphaFoldDB" id="A0A8S9YCL9"/>
<sequence>MYKKSVVTLYLVTDIRVGGFVYRAGEIIPWDKKYRTRNRNLTFRELENVRYSLERAVDRKMLRNATVTIDGLHLVVSSKKMYCLAHIQFDAVRLSQLINHDKGRLETQLVDLINKGLMENVTNGFASVELRY</sequence>
<evidence type="ECO:0000313" key="1">
    <source>
        <dbReference type="EMBL" id="KAF7234022.1"/>
    </source>
</evidence>
<comment type="caution">
    <text evidence="1">The sequence shown here is derived from an EMBL/GenBank/DDBJ whole genome shotgun (WGS) entry which is preliminary data.</text>
</comment>
<evidence type="ECO:0000313" key="2">
    <source>
        <dbReference type="Proteomes" id="UP000822476"/>
    </source>
</evidence>
<proteinExistence type="predicted"/>
<dbReference type="OrthoDB" id="10321548at2759"/>
<reference evidence="1" key="1">
    <citation type="submission" date="2019-07" db="EMBL/GenBank/DDBJ databases">
        <title>Annotation for the trematode Paragonimus miyazaki's.</title>
        <authorList>
            <person name="Choi Y.-J."/>
        </authorList>
    </citation>
    <scope>NUCLEOTIDE SEQUENCE</scope>
    <source>
        <strain evidence="1">Japan</strain>
    </source>
</reference>
<accession>A0A8S9YCL9</accession>
<name>A0A8S9YCL9_9TREM</name>
<keyword evidence="2" id="KW-1185">Reference proteome</keyword>
<gene>
    <name evidence="1" type="ORF">EG68_11092</name>
</gene>
<organism evidence="1 2">
    <name type="scientific">Paragonimus skrjabini miyazakii</name>
    <dbReference type="NCBI Taxonomy" id="59628"/>
    <lineage>
        <taxon>Eukaryota</taxon>
        <taxon>Metazoa</taxon>
        <taxon>Spiralia</taxon>
        <taxon>Lophotrochozoa</taxon>
        <taxon>Platyhelminthes</taxon>
        <taxon>Trematoda</taxon>
        <taxon>Digenea</taxon>
        <taxon>Plagiorchiida</taxon>
        <taxon>Troglotremata</taxon>
        <taxon>Troglotrematidae</taxon>
        <taxon>Paragonimus</taxon>
    </lineage>
</organism>
<dbReference type="Proteomes" id="UP000822476">
    <property type="component" value="Unassembled WGS sequence"/>
</dbReference>